<accession>A0A146KI55</accession>
<comment type="similarity">
    <text evidence="2">Belongs to the GILT family.</text>
</comment>
<evidence type="ECO:0000256" key="5">
    <source>
        <dbReference type="ARBA" id="ARBA00023180"/>
    </source>
</evidence>
<dbReference type="EMBL" id="GDID01000283">
    <property type="protein sequence ID" value="JAP96323.1"/>
    <property type="molecule type" value="Transcribed_RNA"/>
</dbReference>
<evidence type="ECO:0000256" key="3">
    <source>
        <dbReference type="ARBA" id="ARBA00022525"/>
    </source>
</evidence>
<dbReference type="SUPFAM" id="SSF52058">
    <property type="entry name" value="L domain-like"/>
    <property type="match status" value="1"/>
</dbReference>
<keyword evidence="5" id="KW-0325">Glycoprotein</keyword>
<reference evidence="6" key="1">
    <citation type="submission" date="2015-07" db="EMBL/GenBank/DDBJ databases">
        <title>Adaptation to a free-living lifestyle via gene acquisitions in the diplomonad Trepomonas sp. PC1.</title>
        <authorList>
            <person name="Xu F."/>
            <person name="Jerlstrom-Hultqvist J."/>
            <person name="Kolisko M."/>
            <person name="Simpson A.G.B."/>
            <person name="Roger A.J."/>
            <person name="Svard S.G."/>
            <person name="Andersson J.O."/>
        </authorList>
    </citation>
    <scope>NUCLEOTIDE SEQUENCE</scope>
    <source>
        <strain evidence="6">PC1</strain>
    </source>
</reference>
<dbReference type="AlphaFoldDB" id="A0A146KI55"/>
<feature type="non-terminal residue" evidence="6">
    <location>
        <position position="1"/>
    </location>
</feature>
<dbReference type="InterPro" id="IPR032675">
    <property type="entry name" value="LRR_dom_sf"/>
</dbReference>
<keyword evidence="4" id="KW-0732">Signal</keyword>
<evidence type="ECO:0000313" key="6">
    <source>
        <dbReference type="EMBL" id="JAP96323.1"/>
    </source>
</evidence>
<keyword evidence="3" id="KW-0964">Secreted</keyword>
<evidence type="ECO:0000256" key="4">
    <source>
        <dbReference type="ARBA" id="ARBA00022729"/>
    </source>
</evidence>
<protein>
    <submittedName>
        <fullName evidence="6">Uncharacterized protein</fullName>
    </submittedName>
</protein>
<dbReference type="PANTHER" id="PTHR13234">
    <property type="entry name" value="GAMMA-INTERFERON INDUCIBLE LYSOSOMAL THIOL REDUCTASE GILT"/>
    <property type="match status" value="1"/>
</dbReference>
<name>A0A146KI55_9EUKA</name>
<dbReference type="PANTHER" id="PTHR13234:SF8">
    <property type="entry name" value="GAMMA-INTERFERON-INDUCIBLE LYSOSOMAL THIOL REDUCTASE"/>
    <property type="match status" value="1"/>
</dbReference>
<dbReference type="Gene3D" id="3.80.10.10">
    <property type="entry name" value="Ribonuclease Inhibitor"/>
    <property type="match status" value="1"/>
</dbReference>
<comment type="subcellular location">
    <subcellularLocation>
        <location evidence="1">Secreted</location>
    </subcellularLocation>
</comment>
<dbReference type="GO" id="GO:0016671">
    <property type="term" value="F:oxidoreductase activity, acting on a sulfur group of donors, disulfide as acceptor"/>
    <property type="evidence" value="ECO:0007669"/>
    <property type="project" value="InterPro"/>
</dbReference>
<dbReference type="InterPro" id="IPR004911">
    <property type="entry name" value="Interferon-induced_GILT"/>
</dbReference>
<evidence type="ECO:0000256" key="2">
    <source>
        <dbReference type="ARBA" id="ARBA00005679"/>
    </source>
</evidence>
<dbReference type="Pfam" id="PF03227">
    <property type="entry name" value="GILT"/>
    <property type="match status" value="1"/>
</dbReference>
<gene>
    <name evidence="6" type="ORF">TPC1_10377</name>
</gene>
<dbReference type="GO" id="GO:0005576">
    <property type="term" value="C:extracellular region"/>
    <property type="evidence" value="ECO:0007669"/>
    <property type="project" value="UniProtKB-SubCell"/>
</dbReference>
<evidence type="ECO:0000256" key="1">
    <source>
        <dbReference type="ARBA" id="ARBA00004613"/>
    </source>
</evidence>
<sequence length="584" mass="65673">LSHILSDDLSCLKDFYQSTNGQKWTKNTNWDTDVPCSFFGVTCEENIVTGLSLVNNNLSGALPACMLDLQITSMIMSLNNFDGASFPTPLISKLRILKIDNCGFKATKGEFPCPVKLNIRNNDFSLTTLQQNDLSEQIDVTNTNVNGEIIIDTLSELTDISAANSQLKLTIIESIPTPLQTIDFSNTPTSFVMDDVLPILKQAPQLRILGLSNCQISGFQPGYDELQQFFVADVDQNPMMCKHDSRAMGDCAFLVVKSISNVQNQLEVQFSTTQRLKSLTNDVFKHFSVYVKDYEKTNVNTTEINLLKNCNGKVLSQYIYSLTCDATYNIKSIKDVAIAYKDKQVSSGALMIIKEINEMLKESTTMNYFDRIGKQPVEYKEDLKQSFQFNNDIKDQAQKKLTLQVTAYSLCPDYVGFVYNLLEPFTVKFADLYKYVTFQYVSMAKPDQTNLVKATSLHGQLEAHMDLIYLCVQKLAPGQFVDSQICYTQSEHCLMKTIVDEETVADVELCSNQEEGQELLEESVRFINDKKITWSPTVLVDGEVVCEWASQHNSCDAKFEDADDFAKYVCGLPQMTGVTECSLL</sequence>
<organism evidence="6">
    <name type="scientific">Trepomonas sp. PC1</name>
    <dbReference type="NCBI Taxonomy" id="1076344"/>
    <lineage>
        <taxon>Eukaryota</taxon>
        <taxon>Metamonada</taxon>
        <taxon>Diplomonadida</taxon>
        <taxon>Hexamitidae</taxon>
        <taxon>Hexamitinae</taxon>
        <taxon>Trepomonas</taxon>
    </lineage>
</organism>
<proteinExistence type="inferred from homology"/>